<evidence type="ECO:0000313" key="2">
    <source>
        <dbReference type="EMBL" id="KKQ67708.1"/>
    </source>
</evidence>
<keyword evidence="1" id="KW-0812">Transmembrane</keyword>
<feature type="transmembrane region" description="Helical" evidence="1">
    <location>
        <begin position="12"/>
        <end position="36"/>
    </location>
</feature>
<reference evidence="2 3" key="1">
    <citation type="journal article" date="2015" name="Nature">
        <title>rRNA introns, odd ribosomes, and small enigmatic genomes across a large radiation of phyla.</title>
        <authorList>
            <person name="Brown C.T."/>
            <person name="Hug L.A."/>
            <person name="Thomas B.C."/>
            <person name="Sharon I."/>
            <person name="Castelle C.J."/>
            <person name="Singh A."/>
            <person name="Wilkins M.J."/>
            <person name="Williams K.H."/>
            <person name="Banfield J.F."/>
        </authorList>
    </citation>
    <scope>NUCLEOTIDE SEQUENCE [LARGE SCALE GENOMIC DNA]</scope>
</reference>
<keyword evidence="1" id="KW-1133">Transmembrane helix</keyword>
<evidence type="ECO:0008006" key="4">
    <source>
        <dbReference type="Google" id="ProtNLM"/>
    </source>
</evidence>
<dbReference type="InterPro" id="IPR045584">
    <property type="entry name" value="Pilin-like"/>
</dbReference>
<gene>
    <name evidence="2" type="ORF">US90_C0032G0013</name>
</gene>
<accession>A0A0G0JJ00</accession>
<keyword evidence="1" id="KW-0472">Membrane</keyword>
<dbReference type="SUPFAM" id="SSF54523">
    <property type="entry name" value="Pili subunits"/>
    <property type="match status" value="1"/>
</dbReference>
<dbReference type="AlphaFoldDB" id="A0A0G0JJ00"/>
<proteinExistence type="predicted"/>
<evidence type="ECO:0000313" key="3">
    <source>
        <dbReference type="Proteomes" id="UP000034406"/>
    </source>
</evidence>
<sequence>MTLSFINKRSSGFSLFEILAAVLVLALMIFSSYIFIPPKIAQSRDARRKSDLNRIKKALMEHYDVSGTFPETMNNCNLPLIVDKAVVLDRIPCDPSKKTPYFIEINLSENWFKAYTNLENLKDPDITYFRCQQGCGPECAYNYGVSSPNTKIDTCMPPPLLYACSPGGGGEGDCEQYDNPYLSECPQVFMEDPTCQNLCGDNRFRCKDSSGKHVPE</sequence>
<protein>
    <recommendedName>
        <fullName evidence="4">Type II secretion system protein G</fullName>
    </recommendedName>
</protein>
<dbReference type="Proteomes" id="UP000034406">
    <property type="component" value="Unassembled WGS sequence"/>
</dbReference>
<name>A0A0G0JJ00_9BACT</name>
<dbReference type="EMBL" id="LBUT01000032">
    <property type="protein sequence ID" value="KKQ67708.1"/>
    <property type="molecule type" value="Genomic_DNA"/>
</dbReference>
<comment type="caution">
    <text evidence="2">The sequence shown here is derived from an EMBL/GenBank/DDBJ whole genome shotgun (WGS) entry which is preliminary data.</text>
</comment>
<organism evidence="2 3">
    <name type="scientific">Candidatus Shapirobacteria bacterium GW2011_GWE2_38_30</name>
    <dbReference type="NCBI Taxonomy" id="1618490"/>
    <lineage>
        <taxon>Bacteria</taxon>
        <taxon>Candidatus Shapironibacteriota</taxon>
    </lineage>
</organism>
<evidence type="ECO:0000256" key="1">
    <source>
        <dbReference type="SAM" id="Phobius"/>
    </source>
</evidence>